<dbReference type="KEGG" id="mbe:MBM_00563"/>
<dbReference type="InParanoid" id="K1WUW1"/>
<sequence>MPSTIKEAALEATILLQAFIAGIQTLQFYWDWAGNHNYHQAGYETRLIALLLSLLLLFIVLTQLKLSSPNRKQTLRLELTKSGLVTVLWVWSLVWSLVRGSSVQRTVETVASLVILGCLQDRILLDFGGGVEDAGWQDLLES</sequence>
<evidence type="ECO:0000256" key="1">
    <source>
        <dbReference type="SAM" id="Phobius"/>
    </source>
</evidence>
<evidence type="ECO:0000313" key="2">
    <source>
        <dbReference type="EMBL" id="EKD21450.1"/>
    </source>
</evidence>
<feature type="transmembrane region" description="Helical" evidence="1">
    <location>
        <begin position="12"/>
        <end position="30"/>
    </location>
</feature>
<dbReference type="EMBL" id="JH921428">
    <property type="protein sequence ID" value="EKD21450.1"/>
    <property type="molecule type" value="Genomic_DNA"/>
</dbReference>
<name>K1WUW1_MARBU</name>
<dbReference type="HOGENOM" id="CLU_1816208_0_0_1"/>
<keyword evidence="3" id="KW-1185">Reference proteome</keyword>
<keyword evidence="1" id="KW-0812">Transmembrane</keyword>
<gene>
    <name evidence="2" type="ORF">MBM_00563</name>
</gene>
<evidence type="ECO:0000313" key="3">
    <source>
        <dbReference type="Proteomes" id="UP000006753"/>
    </source>
</evidence>
<dbReference type="OrthoDB" id="3550049at2759"/>
<keyword evidence="1" id="KW-0472">Membrane</keyword>
<dbReference type="Proteomes" id="UP000006753">
    <property type="component" value="Unassembled WGS sequence"/>
</dbReference>
<reference evidence="2" key="1">
    <citation type="journal article" date="2012" name="BMC Genomics">
        <title>Sequencing the genome of Marssonina brunnea reveals fungus-poplar co-evolution.</title>
        <authorList>
            <person name="Zhu S."/>
            <person name="Cao Y.-Z."/>
            <person name="Jiang C."/>
            <person name="Tan B.-Y."/>
            <person name="Wang Z."/>
            <person name="Feng S."/>
            <person name="Zhang L."/>
            <person name="Su X.-H."/>
            <person name="Brejova B."/>
            <person name="Vinar T."/>
            <person name="Xu M."/>
            <person name="Wang M.-X."/>
            <person name="Zhang S.-G."/>
            <person name="Huang M.-R."/>
            <person name="Wu R."/>
            <person name="Zhou Y."/>
        </authorList>
    </citation>
    <scope>NUCLEOTIDE SEQUENCE [LARGE SCALE GENOMIC DNA]</scope>
    <source>
        <strain evidence="2">MB_m1</strain>
    </source>
</reference>
<organism evidence="2 3">
    <name type="scientific">Marssonina brunnea f. sp. multigermtubi (strain MB_m1)</name>
    <name type="common">Marssonina leaf spot fungus</name>
    <dbReference type="NCBI Taxonomy" id="1072389"/>
    <lineage>
        <taxon>Eukaryota</taxon>
        <taxon>Fungi</taxon>
        <taxon>Dikarya</taxon>
        <taxon>Ascomycota</taxon>
        <taxon>Pezizomycotina</taxon>
        <taxon>Leotiomycetes</taxon>
        <taxon>Helotiales</taxon>
        <taxon>Drepanopezizaceae</taxon>
        <taxon>Drepanopeziza</taxon>
    </lineage>
</organism>
<keyword evidence="1" id="KW-1133">Transmembrane helix</keyword>
<dbReference type="AlphaFoldDB" id="K1WUW1"/>
<proteinExistence type="predicted"/>
<protein>
    <submittedName>
        <fullName evidence="2">Uncharacterized protein</fullName>
    </submittedName>
</protein>
<accession>K1WUW1</accession>
<feature type="transmembrane region" description="Helical" evidence="1">
    <location>
        <begin position="45"/>
        <end position="67"/>
    </location>
</feature>